<gene>
    <name evidence="2" type="ORF">NF556_06320</name>
</gene>
<dbReference type="PANTHER" id="PTHR43539">
    <property type="entry name" value="FLAVIN-BINDING MONOOXYGENASE-LIKE PROTEIN (AFU_ORTHOLOGUE AFUA_4G09220)"/>
    <property type="match status" value="1"/>
</dbReference>
<dbReference type="SUPFAM" id="SSF51905">
    <property type="entry name" value="FAD/NAD(P)-binding domain"/>
    <property type="match status" value="2"/>
</dbReference>
<reference evidence="2" key="1">
    <citation type="submission" date="2022-06" db="EMBL/GenBank/DDBJ databases">
        <title>Ornithinimicrobium HY1793.</title>
        <authorList>
            <person name="Huang Y."/>
        </authorList>
    </citation>
    <scope>NUCLEOTIDE SEQUENCE</scope>
    <source>
        <strain evidence="2">HY1793</strain>
    </source>
</reference>
<sequence length="602" mass="66581">MQDTSAADEIQDVLTGLGEALAARDVDRALTFFAEDCYWRDFVSFTWNMITLEGQDAIADMLRERLEDVQPDDWAPDDAVPARRDGGVTEGFIRFSTSVAHGYGYVRLRDGKIWTLLTTAQDLKGHEEPGSLSRPLGLVQDEQIGEPTWTDRRDAERAELGVTQQPYVLIVGGGHSGIILAARLRQLGVPALIVEKNERAGDNWRKRYKTLQLHNPIWENELPYLSFPDNWPIYMNKDKFADWLESYTNVMELNFWGGAEATSARFDEETSTWEVEVERHGEKVTLRPKQLVMSTGSHARPTIPDLPGRDVFEGIQQHSSEHPGPDGLEGKKVVVVGSGTSAHDIAAALAARDVDVTMIQRSPTYVVKPDSFNKHVLGALYSQEAAANGVTPEKGDILAASFPYALFFDVQKAGVDKIREIDAEFYEELGNSGFLLDFGPRDGGLFARAITGVNNYYIDVGAAQMIIDGRLKVASGSGVKELRERSVILEDGRELDADAIIYATGFTSMKGAIADLISPEVAERLGEISGIGSGEGTDPGPWEGEIRNMWKPVDQEGLWFHGALIAHARSYSRYLALQLKARMEGMPTPTYRLEEARDSSLV</sequence>
<dbReference type="PANTHER" id="PTHR43539:SF68">
    <property type="entry name" value="FLAVIN-BINDING MONOOXYGENASE-LIKE PROTEIN (AFU_ORTHOLOGUE AFUA_4G09220)"/>
    <property type="match status" value="1"/>
</dbReference>
<dbReference type="Gene3D" id="3.10.450.50">
    <property type="match status" value="1"/>
</dbReference>
<dbReference type="InterPro" id="IPR050982">
    <property type="entry name" value="Auxin_biosynth/cation_transpt"/>
</dbReference>
<dbReference type="Pfam" id="PF13738">
    <property type="entry name" value="Pyr_redox_3"/>
    <property type="match status" value="1"/>
</dbReference>
<dbReference type="SUPFAM" id="SSF54427">
    <property type="entry name" value="NTF2-like"/>
    <property type="match status" value="1"/>
</dbReference>
<name>A0ABY4YXS0_9MICO</name>
<dbReference type="InterPro" id="IPR036188">
    <property type="entry name" value="FAD/NAD-bd_sf"/>
</dbReference>
<proteinExistence type="predicted"/>
<evidence type="ECO:0000313" key="3">
    <source>
        <dbReference type="Proteomes" id="UP001056455"/>
    </source>
</evidence>
<organism evidence="2 3">
    <name type="scientific">Ornithinimicrobium faecis</name>
    <dbReference type="NCBI Taxonomy" id="2934158"/>
    <lineage>
        <taxon>Bacteria</taxon>
        <taxon>Bacillati</taxon>
        <taxon>Actinomycetota</taxon>
        <taxon>Actinomycetes</taxon>
        <taxon>Micrococcales</taxon>
        <taxon>Ornithinimicrobiaceae</taxon>
        <taxon>Ornithinimicrobium</taxon>
    </lineage>
</organism>
<dbReference type="EMBL" id="CP099489">
    <property type="protein sequence ID" value="USQ81255.1"/>
    <property type="molecule type" value="Genomic_DNA"/>
</dbReference>
<evidence type="ECO:0000256" key="1">
    <source>
        <dbReference type="ARBA" id="ARBA00023002"/>
    </source>
</evidence>
<evidence type="ECO:0000313" key="2">
    <source>
        <dbReference type="EMBL" id="USQ81255.1"/>
    </source>
</evidence>
<dbReference type="Proteomes" id="UP001056455">
    <property type="component" value="Chromosome"/>
</dbReference>
<dbReference type="RefSeq" id="WP_252594639.1">
    <property type="nucleotide sequence ID" value="NZ_CP099489.1"/>
</dbReference>
<dbReference type="PRINTS" id="PR00368">
    <property type="entry name" value="FADPNR"/>
</dbReference>
<accession>A0ABY4YXS0</accession>
<dbReference type="InterPro" id="IPR032710">
    <property type="entry name" value="NTF2-like_dom_sf"/>
</dbReference>
<dbReference type="Gene3D" id="3.50.50.60">
    <property type="entry name" value="FAD/NAD(P)-binding domain"/>
    <property type="match status" value="1"/>
</dbReference>
<protein>
    <submittedName>
        <fullName evidence="2">NAD(P)/FAD-dependent oxidoreductase</fullName>
    </submittedName>
</protein>
<dbReference type="PRINTS" id="PR00411">
    <property type="entry name" value="PNDRDTASEI"/>
</dbReference>
<keyword evidence="3" id="KW-1185">Reference proteome</keyword>
<keyword evidence="1" id="KW-0560">Oxidoreductase</keyword>